<dbReference type="AlphaFoldDB" id="A0A4Z2AXU8"/>
<dbReference type="EMBL" id="SWLE01000022">
    <property type="protein sequence ID" value="TNM84993.1"/>
    <property type="molecule type" value="Genomic_DNA"/>
</dbReference>
<keyword evidence="3" id="KW-0443">Lipid metabolism</keyword>
<organism evidence="5 6">
    <name type="scientific">Takifugu bimaculatus</name>
    <dbReference type="NCBI Taxonomy" id="433685"/>
    <lineage>
        <taxon>Eukaryota</taxon>
        <taxon>Metazoa</taxon>
        <taxon>Chordata</taxon>
        <taxon>Craniata</taxon>
        <taxon>Vertebrata</taxon>
        <taxon>Euteleostomi</taxon>
        <taxon>Actinopterygii</taxon>
        <taxon>Neopterygii</taxon>
        <taxon>Teleostei</taxon>
        <taxon>Neoteleostei</taxon>
        <taxon>Acanthomorphata</taxon>
        <taxon>Eupercaria</taxon>
        <taxon>Tetraodontiformes</taxon>
        <taxon>Tetradontoidea</taxon>
        <taxon>Tetraodontidae</taxon>
        <taxon>Takifugu</taxon>
    </lineage>
</organism>
<proteinExistence type="predicted"/>
<comment type="caution">
    <text evidence="5">The sequence shown here is derived from an EMBL/GenBank/DDBJ whole genome shotgun (WGS) entry which is preliminary data.</text>
</comment>
<dbReference type="InterPro" id="IPR051019">
    <property type="entry name" value="VLCFA-Steroid_DH"/>
</dbReference>
<evidence type="ECO:0000313" key="5">
    <source>
        <dbReference type="EMBL" id="TNM84993.1"/>
    </source>
</evidence>
<evidence type="ECO:0000256" key="1">
    <source>
        <dbReference type="ARBA" id="ARBA00004240"/>
    </source>
</evidence>
<evidence type="ECO:0000256" key="4">
    <source>
        <dbReference type="ARBA" id="ARBA00023002"/>
    </source>
</evidence>
<dbReference type="PRINTS" id="PR00081">
    <property type="entry name" value="GDHRDH"/>
</dbReference>
<dbReference type="InterPro" id="IPR002347">
    <property type="entry name" value="SDR_fam"/>
</dbReference>
<gene>
    <name evidence="5" type="ORF">fugu_009171</name>
</gene>
<dbReference type="PANTHER" id="PTHR43899">
    <property type="entry name" value="RH59310P"/>
    <property type="match status" value="1"/>
</dbReference>
<protein>
    <recommendedName>
        <fullName evidence="7">Hydroxysteroid (20-beta) dehydrogenase 2</fullName>
    </recommendedName>
</protein>
<comment type="subcellular location">
    <subcellularLocation>
        <location evidence="1">Endoplasmic reticulum</location>
    </subcellularLocation>
</comment>
<name>A0A4Z2AXU8_9TELE</name>
<dbReference type="PANTHER" id="PTHR43899:SF10">
    <property type="entry name" value="20BETA-HYDROXYSTEROID DEHYDROGENASE TYPE 2"/>
    <property type="match status" value="1"/>
</dbReference>
<dbReference type="InterPro" id="IPR020904">
    <property type="entry name" value="Sc_DH/Rdtase_CS"/>
</dbReference>
<keyword evidence="3" id="KW-0444">Lipid biosynthesis</keyword>
<accession>A0A4Z2AXU8</accession>
<reference evidence="5 6" key="1">
    <citation type="submission" date="2019-04" db="EMBL/GenBank/DDBJ databases">
        <title>The sequence and de novo assembly of Takifugu bimaculatus genome using PacBio and Hi-C technologies.</title>
        <authorList>
            <person name="Xu P."/>
            <person name="Liu B."/>
            <person name="Zhou Z."/>
        </authorList>
    </citation>
    <scope>NUCLEOTIDE SEQUENCE [LARGE SCALE GENOMIC DNA]</scope>
    <source>
        <strain evidence="5">TB-2018</strain>
        <tissue evidence="5">Muscle</tissue>
    </source>
</reference>
<dbReference type="Gene3D" id="3.40.50.720">
    <property type="entry name" value="NAD(P)-binding Rossmann-like Domain"/>
    <property type="match status" value="1"/>
</dbReference>
<sequence length="472" mass="52590">MRDMGLIKERLYEREPRHKKYLNNEKLRFSVVVAAQQLAFVIRDKPVNVNMLGKQRHTIGGTEPLKGLLGSGLVRLHCSSYLPYLSQVVAARGLPVQSMQELEEKQGEFSEETFQMVLRRILSKFRHSCCRQKGPDLKYDCFKKKGILLRSELCCRMSSAGLLAFIGGLVVVYQLVKLAWRCWCGFRQFVLSAFWQVDLRSYGKWAVVTGATSGIGKAYATELARRGLDIVLVSRCRNKLQAVAKEIEDRFGRETRTIQVDFTEGQSIYPVVAEQLEGLEVGILVNNVGMMYCTCFAYFLQVPDAEQKITQIVNCNMLSVPQMTRLVLPGMLERGTGLIINMSSEAGVHPQPLLSLYSSTKRFVLCFSECLHAEYKSKGITVQCVAPFLVSTSMTSLEVSRVVKSASEFAHEALNTVGHSTSTSGCLSHALQDLILSAASARLASYLILLPQAAHTYRTPCQSVQGKEGITC</sequence>
<dbReference type="GO" id="GO:0006694">
    <property type="term" value="P:steroid biosynthetic process"/>
    <property type="evidence" value="ECO:0007669"/>
    <property type="project" value="UniProtKB-KW"/>
</dbReference>
<dbReference type="CDD" id="cd05356">
    <property type="entry name" value="17beta-HSD1_like_SDR_c"/>
    <property type="match status" value="1"/>
</dbReference>
<keyword evidence="3" id="KW-0752">Steroid biosynthesis</keyword>
<dbReference type="Pfam" id="PF00106">
    <property type="entry name" value="adh_short"/>
    <property type="match status" value="1"/>
</dbReference>
<evidence type="ECO:0008006" key="7">
    <source>
        <dbReference type="Google" id="ProtNLM"/>
    </source>
</evidence>
<evidence type="ECO:0000256" key="2">
    <source>
        <dbReference type="ARBA" id="ARBA00022857"/>
    </source>
</evidence>
<dbReference type="GO" id="GO:0016491">
    <property type="term" value="F:oxidoreductase activity"/>
    <property type="evidence" value="ECO:0007669"/>
    <property type="project" value="UniProtKB-KW"/>
</dbReference>
<evidence type="ECO:0000256" key="3">
    <source>
        <dbReference type="ARBA" id="ARBA00022955"/>
    </source>
</evidence>
<dbReference type="PROSITE" id="PS00061">
    <property type="entry name" value="ADH_SHORT"/>
    <property type="match status" value="1"/>
</dbReference>
<dbReference type="InterPro" id="IPR036291">
    <property type="entry name" value="NAD(P)-bd_dom_sf"/>
</dbReference>
<evidence type="ECO:0000313" key="6">
    <source>
        <dbReference type="Proteomes" id="UP000516260"/>
    </source>
</evidence>
<dbReference type="SUPFAM" id="SSF51735">
    <property type="entry name" value="NAD(P)-binding Rossmann-fold domains"/>
    <property type="match status" value="1"/>
</dbReference>
<dbReference type="FunFam" id="3.40.50.720:FF:000137">
    <property type="entry name" value="Hydroxysteroid (17-beta) dehydrogenase 3"/>
    <property type="match status" value="1"/>
</dbReference>
<keyword evidence="4" id="KW-0560">Oxidoreductase</keyword>
<keyword evidence="2" id="KW-0521">NADP</keyword>
<dbReference type="GO" id="GO:0005783">
    <property type="term" value="C:endoplasmic reticulum"/>
    <property type="evidence" value="ECO:0007669"/>
    <property type="project" value="UniProtKB-SubCell"/>
</dbReference>
<dbReference type="Proteomes" id="UP000516260">
    <property type="component" value="Chromosome 9"/>
</dbReference>
<keyword evidence="6" id="KW-1185">Reference proteome</keyword>